<dbReference type="PROSITE" id="PS00107">
    <property type="entry name" value="PROTEIN_KINASE_ATP"/>
    <property type="match status" value="1"/>
</dbReference>
<feature type="domain" description="Protein kinase" evidence="13">
    <location>
        <begin position="69"/>
        <end position="322"/>
    </location>
</feature>
<evidence type="ECO:0000313" key="14">
    <source>
        <dbReference type="EMBL" id="EAR94273.3"/>
    </source>
</evidence>
<organism evidence="14 15">
    <name type="scientific">Tetrahymena thermophila (strain SB210)</name>
    <dbReference type="NCBI Taxonomy" id="312017"/>
    <lineage>
        <taxon>Eukaryota</taxon>
        <taxon>Sar</taxon>
        <taxon>Alveolata</taxon>
        <taxon>Ciliophora</taxon>
        <taxon>Intramacronucleata</taxon>
        <taxon>Oligohymenophorea</taxon>
        <taxon>Hymenostomatida</taxon>
        <taxon>Tetrahymenina</taxon>
        <taxon>Tetrahymenidae</taxon>
        <taxon>Tetrahymena</taxon>
    </lineage>
</organism>
<keyword evidence="15" id="KW-1185">Reference proteome</keyword>
<comment type="catalytic activity">
    <reaction evidence="9">
        <text>L-threonyl-[protein] + ATP = O-phospho-L-threonyl-[protein] + ADP + H(+)</text>
        <dbReference type="Rhea" id="RHEA:46608"/>
        <dbReference type="Rhea" id="RHEA-COMP:11060"/>
        <dbReference type="Rhea" id="RHEA-COMP:11605"/>
        <dbReference type="ChEBI" id="CHEBI:15378"/>
        <dbReference type="ChEBI" id="CHEBI:30013"/>
        <dbReference type="ChEBI" id="CHEBI:30616"/>
        <dbReference type="ChEBI" id="CHEBI:61977"/>
        <dbReference type="ChEBI" id="CHEBI:456216"/>
        <dbReference type="EC" id="2.7.12.2"/>
    </reaction>
</comment>
<dbReference type="FunFam" id="3.30.200.20:FF:000040">
    <property type="entry name" value="Dual specificity mitogen-activated protein kinase kinase"/>
    <property type="match status" value="1"/>
</dbReference>
<keyword evidence="1 12" id="KW-0723">Serine/threonine-protein kinase</keyword>
<keyword evidence="3 11" id="KW-0547">Nucleotide-binding</keyword>
<keyword evidence="2" id="KW-0808">Transferase</keyword>
<dbReference type="PROSITE" id="PS50011">
    <property type="entry name" value="PROTEIN_KINASE_DOM"/>
    <property type="match status" value="1"/>
</dbReference>
<evidence type="ECO:0000256" key="10">
    <source>
        <dbReference type="ARBA" id="ARBA00051693"/>
    </source>
</evidence>
<comment type="catalytic activity">
    <reaction evidence="10">
        <text>L-tyrosyl-[protein] + ATP = O-phospho-L-tyrosyl-[protein] + ADP + H(+)</text>
        <dbReference type="Rhea" id="RHEA:10596"/>
        <dbReference type="Rhea" id="RHEA-COMP:10136"/>
        <dbReference type="Rhea" id="RHEA-COMP:20101"/>
        <dbReference type="ChEBI" id="CHEBI:15378"/>
        <dbReference type="ChEBI" id="CHEBI:30616"/>
        <dbReference type="ChEBI" id="CHEBI:46858"/>
        <dbReference type="ChEBI" id="CHEBI:61978"/>
        <dbReference type="ChEBI" id="CHEBI:456216"/>
        <dbReference type="EC" id="2.7.12.2"/>
    </reaction>
</comment>
<dbReference type="PROSITE" id="PS00108">
    <property type="entry name" value="PROTEIN_KINASE_ST"/>
    <property type="match status" value="1"/>
</dbReference>
<dbReference type="PANTHER" id="PTHR48013:SF9">
    <property type="entry name" value="DUAL SPECIFICITY MITOGEN-ACTIVATED PROTEIN KINASE KINASE 5"/>
    <property type="match status" value="1"/>
</dbReference>
<evidence type="ECO:0000256" key="2">
    <source>
        <dbReference type="ARBA" id="ARBA00022679"/>
    </source>
</evidence>
<sequence>MADKKKGLSFNMNLTQENMKKTESDVDILILQRFKELVQQSNCFDEYISHDKKIFKIMQKNVDFKLEDFETISELGRGASGRVFKVKHKETGKFYAKKEIRINDDEMFQKQLIWEIKTLFSCNSPHIVQYYCAFYTECMLHLILEYMDMGTLDTILKKTKQVSEPILIYTTYQIIKGIHYLHKDLKIIHRDLKPGNILVNSEGEIKISDLGICGKVNGTMDQKNTFVGTTIYMSPERLNGDSYTMKTDIWSVGLLLIEFSEGKHPIQASNNFFEVLNNIIDFKIPPLKNINSPEFTNFIEICLKSDQNERADITQLLEHPFLRKIKGKTAQLKPFFVNWMKVVEK</sequence>
<dbReference type="InterPro" id="IPR017441">
    <property type="entry name" value="Protein_kinase_ATP_BS"/>
</dbReference>
<evidence type="ECO:0000256" key="4">
    <source>
        <dbReference type="ARBA" id="ARBA00022777"/>
    </source>
</evidence>
<dbReference type="GO" id="GO:0004708">
    <property type="term" value="F:MAP kinase kinase activity"/>
    <property type="evidence" value="ECO:0007669"/>
    <property type="project" value="UniProtKB-EC"/>
</dbReference>
<comment type="similarity">
    <text evidence="6">Belongs to the protein kinase superfamily. STE Ser/Thr protein kinase family. MAP kinase kinase subfamily.</text>
</comment>
<evidence type="ECO:0000256" key="3">
    <source>
        <dbReference type="ARBA" id="ARBA00022741"/>
    </source>
</evidence>
<evidence type="ECO:0000256" key="7">
    <source>
        <dbReference type="ARBA" id="ARBA00038999"/>
    </source>
</evidence>
<dbReference type="GO" id="GO:0004674">
    <property type="term" value="F:protein serine/threonine kinase activity"/>
    <property type="evidence" value="ECO:0007669"/>
    <property type="project" value="UniProtKB-KW"/>
</dbReference>
<dbReference type="OrthoDB" id="10252354at2759"/>
<dbReference type="CDD" id="cd06623">
    <property type="entry name" value="PKc_MAPKK_plant_like"/>
    <property type="match status" value="1"/>
</dbReference>
<dbReference type="InterPro" id="IPR008271">
    <property type="entry name" value="Ser/Thr_kinase_AS"/>
</dbReference>
<evidence type="ECO:0000256" key="12">
    <source>
        <dbReference type="RuleBase" id="RU000304"/>
    </source>
</evidence>
<keyword evidence="5 11" id="KW-0067">ATP-binding</keyword>
<evidence type="ECO:0000256" key="6">
    <source>
        <dbReference type="ARBA" id="ARBA00038035"/>
    </source>
</evidence>
<dbReference type="Gene3D" id="3.30.200.20">
    <property type="entry name" value="Phosphorylase Kinase, domain 1"/>
    <property type="match status" value="1"/>
</dbReference>
<dbReference type="SMART" id="SM00220">
    <property type="entry name" value="S_TKc"/>
    <property type="match status" value="1"/>
</dbReference>
<feature type="binding site" evidence="11">
    <location>
        <position position="98"/>
    </location>
    <ligand>
        <name>ATP</name>
        <dbReference type="ChEBI" id="CHEBI:30616"/>
    </ligand>
</feature>
<dbReference type="Proteomes" id="UP000009168">
    <property type="component" value="Unassembled WGS sequence"/>
</dbReference>
<dbReference type="Gene3D" id="1.10.510.10">
    <property type="entry name" value="Transferase(Phosphotransferase) domain 1"/>
    <property type="match status" value="1"/>
</dbReference>
<dbReference type="Pfam" id="PF00069">
    <property type="entry name" value="Pkinase"/>
    <property type="match status" value="1"/>
</dbReference>
<evidence type="ECO:0000256" key="1">
    <source>
        <dbReference type="ARBA" id="ARBA00022527"/>
    </source>
</evidence>
<dbReference type="AlphaFoldDB" id="Q23CK7"/>
<dbReference type="SUPFAM" id="SSF56112">
    <property type="entry name" value="Protein kinase-like (PK-like)"/>
    <property type="match status" value="1"/>
</dbReference>
<evidence type="ECO:0000259" key="13">
    <source>
        <dbReference type="PROSITE" id="PS50011"/>
    </source>
</evidence>
<dbReference type="EC" id="2.7.12.2" evidence="7"/>
<evidence type="ECO:0000256" key="11">
    <source>
        <dbReference type="PROSITE-ProRule" id="PRU10141"/>
    </source>
</evidence>
<proteinExistence type="inferred from homology"/>
<dbReference type="eggNOG" id="KOG0581">
    <property type="taxonomic scope" value="Eukaryota"/>
</dbReference>
<dbReference type="GO" id="GO:0005524">
    <property type="term" value="F:ATP binding"/>
    <property type="evidence" value="ECO:0007669"/>
    <property type="project" value="UniProtKB-UniRule"/>
</dbReference>
<dbReference type="EMBL" id="GG662716">
    <property type="protein sequence ID" value="EAR94273.3"/>
    <property type="molecule type" value="Genomic_DNA"/>
</dbReference>
<protein>
    <recommendedName>
        <fullName evidence="7">mitogen-activated protein kinase kinase</fullName>
        <ecNumber evidence="7">2.7.12.2</ecNumber>
    </recommendedName>
</protein>
<reference evidence="15" key="1">
    <citation type="journal article" date="2006" name="PLoS Biol.">
        <title>Macronuclear genome sequence of the ciliate Tetrahymena thermophila, a model eukaryote.</title>
        <authorList>
            <person name="Eisen J.A."/>
            <person name="Coyne R.S."/>
            <person name="Wu M."/>
            <person name="Wu D."/>
            <person name="Thiagarajan M."/>
            <person name="Wortman J.R."/>
            <person name="Badger J.H."/>
            <person name="Ren Q."/>
            <person name="Amedeo P."/>
            <person name="Jones K.M."/>
            <person name="Tallon L.J."/>
            <person name="Delcher A.L."/>
            <person name="Salzberg S.L."/>
            <person name="Silva J.C."/>
            <person name="Haas B.J."/>
            <person name="Majoros W.H."/>
            <person name="Farzad M."/>
            <person name="Carlton J.M."/>
            <person name="Smith R.K. Jr."/>
            <person name="Garg J."/>
            <person name="Pearlman R.E."/>
            <person name="Karrer K.M."/>
            <person name="Sun L."/>
            <person name="Manning G."/>
            <person name="Elde N.C."/>
            <person name="Turkewitz A.P."/>
            <person name="Asai D.J."/>
            <person name="Wilkes D.E."/>
            <person name="Wang Y."/>
            <person name="Cai H."/>
            <person name="Collins K."/>
            <person name="Stewart B.A."/>
            <person name="Lee S.R."/>
            <person name="Wilamowska K."/>
            <person name="Weinberg Z."/>
            <person name="Ruzzo W.L."/>
            <person name="Wloga D."/>
            <person name="Gaertig J."/>
            <person name="Frankel J."/>
            <person name="Tsao C.-C."/>
            <person name="Gorovsky M.A."/>
            <person name="Keeling P.J."/>
            <person name="Waller R.F."/>
            <person name="Patron N.J."/>
            <person name="Cherry J.M."/>
            <person name="Stover N.A."/>
            <person name="Krieger C.J."/>
            <person name="del Toro C."/>
            <person name="Ryder H.F."/>
            <person name="Williamson S.C."/>
            <person name="Barbeau R.A."/>
            <person name="Hamilton E.P."/>
            <person name="Orias E."/>
        </authorList>
    </citation>
    <scope>NUCLEOTIDE SEQUENCE [LARGE SCALE GENOMIC DNA]</scope>
    <source>
        <strain evidence="15">SB210</strain>
    </source>
</reference>
<dbReference type="InParanoid" id="Q23CK7"/>
<dbReference type="InterPro" id="IPR011009">
    <property type="entry name" value="Kinase-like_dom_sf"/>
</dbReference>
<keyword evidence="4 14" id="KW-0418">Kinase</keyword>
<dbReference type="RefSeq" id="XP_001014518.3">
    <property type="nucleotide sequence ID" value="XM_001014518.3"/>
</dbReference>
<evidence type="ECO:0000256" key="5">
    <source>
        <dbReference type="ARBA" id="ARBA00022840"/>
    </source>
</evidence>
<evidence type="ECO:0000256" key="9">
    <source>
        <dbReference type="ARBA" id="ARBA00049299"/>
    </source>
</evidence>
<dbReference type="GeneID" id="7840340"/>
<name>Q23CK7_TETTS</name>
<accession>Q23CK7</accession>
<dbReference type="KEGG" id="tet:TTHERM_00856500"/>
<gene>
    <name evidence="14" type="ORF">TTHERM_00856500</name>
</gene>
<dbReference type="PANTHER" id="PTHR48013">
    <property type="entry name" value="DUAL SPECIFICITY MITOGEN-ACTIVATED PROTEIN KINASE KINASE 5-RELATED"/>
    <property type="match status" value="1"/>
</dbReference>
<dbReference type="InterPro" id="IPR000719">
    <property type="entry name" value="Prot_kinase_dom"/>
</dbReference>
<dbReference type="STRING" id="312017.Q23CK7"/>
<evidence type="ECO:0000313" key="15">
    <source>
        <dbReference type="Proteomes" id="UP000009168"/>
    </source>
</evidence>
<comment type="catalytic activity">
    <reaction evidence="8">
        <text>L-seryl-[protein] + ATP = O-phospho-L-seryl-[protein] + ADP + H(+)</text>
        <dbReference type="Rhea" id="RHEA:17989"/>
        <dbReference type="Rhea" id="RHEA-COMP:9863"/>
        <dbReference type="Rhea" id="RHEA-COMP:11604"/>
        <dbReference type="ChEBI" id="CHEBI:15378"/>
        <dbReference type="ChEBI" id="CHEBI:29999"/>
        <dbReference type="ChEBI" id="CHEBI:30616"/>
        <dbReference type="ChEBI" id="CHEBI:83421"/>
        <dbReference type="ChEBI" id="CHEBI:456216"/>
        <dbReference type="EC" id="2.7.12.2"/>
    </reaction>
</comment>
<dbReference type="HOGENOM" id="CLU_651344_0_0_1"/>
<evidence type="ECO:0000256" key="8">
    <source>
        <dbReference type="ARBA" id="ARBA00049014"/>
    </source>
</evidence>